<dbReference type="GO" id="GO:0046872">
    <property type="term" value="F:metal ion binding"/>
    <property type="evidence" value="ECO:0007669"/>
    <property type="project" value="UniProtKB-KW"/>
</dbReference>
<dbReference type="InterPro" id="IPR036264">
    <property type="entry name" value="Bact_exopeptidase_dim_dom"/>
</dbReference>
<dbReference type="Pfam" id="PF01546">
    <property type="entry name" value="Peptidase_M20"/>
    <property type="match status" value="1"/>
</dbReference>
<sequence length="424" mass="45370">MQRWPCTVANEMSRVIERCEVLAQISDSTDSISRLYLSPAYREGLLLVEQWMQAAGMSTWVDAVGNQWGRFAAVDPDAPVLIIGSHLDTIPNAGKFDGILGVVCGIEVVARLQAAGSTLPFHIDVVGFGDEEGVRFPISMLGARAVCGQWQPEWLELADAAGVTVREALLTCGLDPSKIGEASRVNDRLLGYWEIHMEQGPVLEQESLPVGIVSAIAGACRSRICFTGDAGHAGTVPMNLRHDALNAAAEFALSVERFAITEGVVGTVGQFSVFPGAVNVIPAKAECSLDLRSIDDDVLARVLSEMQTTSRAASAQRGVTVEWDVYHRAEARHCAPHFVALFEQAVAKHGQPVRVLPSGAGHDAMLMANITDMAMLFVRCKGGISHNPGEFVSANDAEVAVDTVLIALEELAKTHTADTRSTAS</sequence>
<feature type="binding site" evidence="8">
    <location>
        <position position="221"/>
    </location>
    <ligand>
        <name>allantoate</name>
        <dbReference type="ChEBI" id="CHEBI:17536"/>
    </ligand>
</feature>
<dbReference type="InterPro" id="IPR010158">
    <property type="entry name" value="Amidase_Cbmase"/>
</dbReference>
<dbReference type="InterPro" id="IPR011650">
    <property type="entry name" value="Peptidase_M20_dimer"/>
</dbReference>
<dbReference type="PIRSF" id="PIRSF001235">
    <property type="entry name" value="Amidase_carbamoylase"/>
    <property type="match status" value="1"/>
</dbReference>
<evidence type="ECO:0000259" key="9">
    <source>
        <dbReference type="Pfam" id="PF07687"/>
    </source>
</evidence>
<evidence type="ECO:0000256" key="5">
    <source>
        <dbReference type="ARBA" id="ARBA00022801"/>
    </source>
</evidence>
<evidence type="ECO:0000256" key="3">
    <source>
        <dbReference type="ARBA" id="ARBA00011738"/>
    </source>
</evidence>
<feature type="binding site" evidence="7">
    <location>
        <position position="132"/>
    </location>
    <ligand>
        <name>Zn(2+)</name>
        <dbReference type="ChEBI" id="CHEBI:29105"/>
        <label>2</label>
    </ligand>
</feature>
<feature type="binding site" evidence="7">
    <location>
        <position position="97"/>
    </location>
    <ligand>
        <name>Zn(2+)</name>
        <dbReference type="ChEBI" id="CHEBI:29105"/>
        <label>1</label>
    </ligand>
</feature>
<dbReference type="NCBIfam" id="TIGR01879">
    <property type="entry name" value="hydantase"/>
    <property type="match status" value="1"/>
</dbReference>
<evidence type="ECO:0000256" key="7">
    <source>
        <dbReference type="PIRSR" id="PIRSR001235-1"/>
    </source>
</evidence>
<dbReference type="GO" id="GO:0016813">
    <property type="term" value="F:hydrolase activity, acting on carbon-nitrogen (but not peptide) bonds, in linear amidines"/>
    <property type="evidence" value="ECO:0007669"/>
    <property type="project" value="InterPro"/>
</dbReference>
<dbReference type="NCBIfam" id="NF006775">
    <property type="entry name" value="PRK09290.2-5"/>
    <property type="match status" value="1"/>
</dbReference>
<dbReference type="Gene3D" id="3.30.70.360">
    <property type="match status" value="1"/>
</dbReference>
<feature type="binding site" evidence="7">
    <location>
        <position position="196"/>
    </location>
    <ligand>
        <name>Zn(2+)</name>
        <dbReference type="ChEBI" id="CHEBI:29105"/>
        <label>1</label>
    </ligand>
</feature>
<dbReference type="AlphaFoldDB" id="D0KZ38"/>
<protein>
    <submittedName>
        <fullName evidence="10">Amidase, hydantoinase/carbamoylase family</fullName>
        <ecNumber evidence="10">3.5.1.87</ecNumber>
    </submittedName>
</protein>
<evidence type="ECO:0000256" key="2">
    <source>
        <dbReference type="ARBA" id="ARBA00006153"/>
    </source>
</evidence>
<evidence type="ECO:0000313" key="11">
    <source>
        <dbReference type="Proteomes" id="UP000009102"/>
    </source>
</evidence>
<organism evidence="10 11">
    <name type="scientific">Halothiobacillus neapolitanus (strain ATCC 23641 / DSM 15147 / CIP 104769 / NCIMB 8539 / c2)</name>
    <name type="common">Thiobacillus neapolitanus</name>
    <dbReference type="NCBI Taxonomy" id="555778"/>
    <lineage>
        <taxon>Bacteria</taxon>
        <taxon>Pseudomonadati</taxon>
        <taxon>Pseudomonadota</taxon>
        <taxon>Gammaproteobacteria</taxon>
        <taxon>Chromatiales</taxon>
        <taxon>Halothiobacillaceae</taxon>
        <taxon>Halothiobacillus</taxon>
    </lineage>
</organism>
<reference evidence="10 11" key="1">
    <citation type="submission" date="2009-10" db="EMBL/GenBank/DDBJ databases">
        <title>Complete sequence of Halothiobacillus neapolitanus c2.</title>
        <authorList>
            <consortium name="US DOE Joint Genome Institute"/>
            <person name="Lucas S."/>
            <person name="Copeland A."/>
            <person name="Lapidus A."/>
            <person name="Glavina del Rio T."/>
            <person name="Tice H."/>
            <person name="Bruce D."/>
            <person name="Goodwin L."/>
            <person name="Pitluck S."/>
            <person name="Davenport K."/>
            <person name="Brettin T."/>
            <person name="Detter J.C."/>
            <person name="Han C."/>
            <person name="Tapia R."/>
            <person name="Larimer F."/>
            <person name="Land M."/>
            <person name="Hauser L."/>
            <person name="Kyrpides N."/>
            <person name="Mikhailova N."/>
            <person name="Kerfeld C."/>
            <person name="Cannon G."/>
            <person name="Heinhort S."/>
        </authorList>
    </citation>
    <scope>NUCLEOTIDE SEQUENCE [LARGE SCALE GENOMIC DNA]</scope>
    <source>
        <strain evidence="11">ATCC 23641 / c2</strain>
    </source>
</reference>
<feature type="binding site" evidence="7">
    <location>
        <position position="386"/>
    </location>
    <ligand>
        <name>Zn(2+)</name>
        <dbReference type="ChEBI" id="CHEBI:29105"/>
        <label>2</label>
    </ligand>
</feature>
<evidence type="ECO:0000256" key="6">
    <source>
        <dbReference type="ARBA" id="ARBA00023211"/>
    </source>
</evidence>
<dbReference type="GO" id="GO:0050538">
    <property type="term" value="F:N-carbamoyl-L-amino-acid hydrolase activity"/>
    <property type="evidence" value="ECO:0007669"/>
    <property type="project" value="UniProtKB-EC"/>
</dbReference>
<evidence type="ECO:0000256" key="8">
    <source>
        <dbReference type="PIRSR" id="PIRSR001235-2"/>
    </source>
</evidence>
<feature type="binding site" evidence="8">
    <location>
        <position position="279"/>
    </location>
    <ligand>
        <name>allantoate</name>
        <dbReference type="ChEBI" id="CHEBI:17536"/>
    </ligand>
</feature>
<dbReference type="PANTHER" id="PTHR32494:SF19">
    <property type="entry name" value="ALLANTOATE DEIMINASE-RELATED"/>
    <property type="match status" value="1"/>
</dbReference>
<dbReference type="SUPFAM" id="SSF53187">
    <property type="entry name" value="Zn-dependent exopeptidases"/>
    <property type="match status" value="1"/>
</dbReference>
<gene>
    <name evidence="10" type="ordered locus">Hneap_0866</name>
</gene>
<keyword evidence="6" id="KW-0464">Manganese</keyword>
<evidence type="ECO:0000256" key="4">
    <source>
        <dbReference type="ARBA" id="ARBA00022723"/>
    </source>
</evidence>
<comment type="cofactor">
    <cofactor evidence="1">
        <name>Mn(2+)</name>
        <dbReference type="ChEBI" id="CHEBI:29035"/>
    </cofactor>
</comment>
<dbReference type="eggNOG" id="COG0624">
    <property type="taxonomic scope" value="Bacteria"/>
</dbReference>
<dbReference type="Pfam" id="PF07687">
    <property type="entry name" value="M20_dimer"/>
    <property type="match status" value="1"/>
</dbReference>
<name>D0KZ38_HALNC</name>
<evidence type="ECO:0000313" key="10">
    <source>
        <dbReference type="EMBL" id="ACX95711.1"/>
    </source>
</evidence>
<comment type="similarity">
    <text evidence="2">Belongs to the peptidase M20 family.</text>
</comment>
<keyword evidence="4 7" id="KW-0479">Metal-binding</keyword>
<evidence type="ECO:0000256" key="1">
    <source>
        <dbReference type="ARBA" id="ARBA00001936"/>
    </source>
</evidence>
<dbReference type="EC" id="3.5.1.87" evidence="10"/>
<dbReference type="SUPFAM" id="SSF55031">
    <property type="entry name" value="Bacterial exopeptidase dimerisation domain"/>
    <property type="match status" value="1"/>
</dbReference>
<proteinExistence type="inferred from homology"/>
<dbReference type="KEGG" id="hna:Hneap_0866"/>
<dbReference type="Proteomes" id="UP000009102">
    <property type="component" value="Chromosome"/>
</dbReference>
<dbReference type="OrthoDB" id="9808195at2"/>
<dbReference type="EMBL" id="CP001801">
    <property type="protein sequence ID" value="ACX95711.1"/>
    <property type="molecule type" value="Genomic_DNA"/>
</dbReference>
<feature type="binding site" evidence="7">
    <location>
        <position position="97"/>
    </location>
    <ligand>
        <name>Zn(2+)</name>
        <dbReference type="ChEBI" id="CHEBI:29105"/>
        <label>2</label>
    </ligand>
</feature>
<keyword evidence="11" id="KW-1185">Reference proteome</keyword>
<dbReference type="CDD" id="cd03884">
    <property type="entry name" value="M20_bAS"/>
    <property type="match status" value="1"/>
</dbReference>
<feature type="domain" description="Peptidase M20 dimerisation" evidence="9">
    <location>
        <begin position="218"/>
        <end position="312"/>
    </location>
</feature>
<dbReference type="STRING" id="555778.Hneap_0866"/>
<dbReference type="InterPro" id="IPR002933">
    <property type="entry name" value="Peptidase_M20"/>
</dbReference>
<dbReference type="PANTHER" id="PTHR32494">
    <property type="entry name" value="ALLANTOATE DEIMINASE-RELATED"/>
    <property type="match status" value="1"/>
</dbReference>
<feature type="binding site" evidence="8">
    <location>
        <position position="292"/>
    </location>
    <ligand>
        <name>allantoate</name>
        <dbReference type="ChEBI" id="CHEBI:17536"/>
    </ligand>
</feature>
<feature type="binding site" evidence="7">
    <location>
        <position position="86"/>
    </location>
    <ligand>
        <name>Zn(2+)</name>
        <dbReference type="ChEBI" id="CHEBI:29105"/>
        <label>1</label>
    </ligand>
</feature>
<dbReference type="Gene3D" id="3.40.630.10">
    <property type="entry name" value="Zn peptidases"/>
    <property type="match status" value="1"/>
</dbReference>
<keyword evidence="7" id="KW-0862">Zinc</keyword>
<accession>D0KZ38</accession>
<comment type="subunit">
    <text evidence="3">Homodimer.</text>
</comment>
<keyword evidence="5 10" id="KW-0378">Hydrolase</keyword>
<dbReference type="HOGENOM" id="CLU_024588_6_1_6"/>
<comment type="cofactor">
    <cofactor evidence="7">
        <name>Zn(2+)</name>
        <dbReference type="ChEBI" id="CHEBI:29105"/>
    </cofactor>
    <text evidence="7">Binds 2 Zn(2+) ions per subunit.</text>
</comment>